<dbReference type="Proteomes" id="UP000054532">
    <property type="component" value="Unassembled WGS sequence"/>
</dbReference>
<reference evidence="1 3" key="1">
    <citation type="submission" date="2013-11" db="EMBL/GenBank/DDBJ databases">
        <title>The Genome Sequence of Phytophthora parasitica CJ05E6.</title>
        <authorList>
            <consortium name="The Broad Institute Genomics Platform"/>
            <person name="Russ C."/>
            <person name="Tyler B."/>
            <person name="Panabieres F."/>
            <person name="Shan W."/>
            <person name="Tripathy S."/>
            <person name="Grunwald N."/>
            <person name="Machado M."/>
            <person name="Johnson C.S."/>
            <person name="Arredondo F."/>
            <person name="Hong C."/>
            <person name="Coffey M."/>
            <person name="Young S.K."/>
            <person name="Zeng Q."/>
            <person name="Gargeya S."/>
            <person name="Fitzgerald M."/>
            <person name="Abouelleil A."/>
            <person name="Alvarado L."/>
            <person name="Chapman S.B."/>
            <person name="Gainer-Dewar J."/>
            <person name="Goldberg J."/>
            <person name="Griggs A."/>
            <person name="Gujja S."/>
            <person name="Hansen M."/>
            <person name="Howarth C."/>
            <person name="Imamovic A."/>
            <person name="Ireland A."/>
            <person name="Larimer J."/>
            <person name="McCowan C."/>
            <person name="Murphy C."/>
            <person name="Pearson M."/>
            <person name="Poon T.W."/>
            <person name="Priest M."/>
            <person name="Roberts A."/>
            <person name="Saif S."/>
            <person name="Shea T."/>
            <person name="Sykes S."/>
            <person name="Wortman J."/>
            <person name="Nusbaum C."/>
            <person name="Birren B."/>
        </authorList>
    </citation>
    <scope>NUCLEOTIDE SEQUENCE [LARGE SCALE GENOMIC DNA]</scope>
    <source>
        <strain evidence="1 3">CJ05E6</strain>
    </source>
</reference>
<dbReference type="EMBL" id="KI691006">
    <property type="protein sequence ID" value="ETM54469.1"/>
    <property type="molecule type" value="Genomic_DNA"/>
</dbReference>
<reference evidence="2" key="2">
    <citation type="submission" date="2013-11" db="EMBL/GenBank/DDBJ databases">
        <title>The Genome Sequence of Phytophthora parasitica IAC_01/95.</title>
        <authorList>
            <consortium name="The Broad Institute Genomics Platform"/>
            <person name="Russ C."/>
            <person name="Tyler B."/>
            <person name="Panabieres F."/>
            <person name="Shan W."/>
            <person name="Tripathy S."/>
            <person name="Grunwald N."/>
            <person name="Machado M."/>
            <person name="Johnson C.S."/>
            <person name="Arredondo F."/>
            <person name="Hong C."/>
            <person name="Coffey M."/>
            <person name="Young S.K."/>
            <person name="Zeng Q."/>
            <person name="Gargeya S."/>
            <person name="Fitzgerald M."/>
            <person name="Abouelleil A."/>
            <person name="Alvarado L."/>
            <person name="Chapman S.B."/>
            <person name="Gainer-Dewar J."/>
            <person name="Goldberg J."/>
            <person name="Griggs A."/>
            <person name="Gujja S."/>
            <person name="Hansen M."/>
            <person name="Howarth C."/>
            <person name="Imamovic A."/>
            <person name="Ireland A."/>
            <person name="Larimer J."/>
            <person name="McCowan C."/>
            <person name="Murphy C."/>
            <person name="Pearson M."/>
            <person name="Poon T.W."/>
            <person name="Priest M."/>
            <person name="Roberts A."/>
            <person name="Saif S."/>
            <person name="Shea T."/>
            <person name="Sykes S."/>
            <person name="Wortman J."/>
            <person name="Nusbaum C."/>
            <person name="Birren B."/>
        </authorList>
    </citation>
    <scope>NUCLEOTIDE SEQUENCE [LARGE SCALE GENOMIC DNA]</scope>
    <source>
        <strain evidence="2">IAC_01/95</strain>
    </source>
</reference>
<protein>
    <submittedName>
        <fullName evidence="2">Uncharacterized protein</fullName>
    </submittedName>
</protein>
<proteinExistence type="predicted"/>
<evidence type="ECO:0000313" key="3">
    <source>
        <dbReference type="Proteomes" id="UP000053864"/>
    </source>
</evidence>
<evidence type="ECO:0000313" key="1">
    <source>
        <dbReference type="EMBL" id="ETL48186.1"/>
    </source>
</evidence>
<dbReference type="AlphaFoldDB" id="W2P3F7"/>
<accession>W2P3F7</accession>
<dbReference type="EMBL" id="KI670986">
    <property type="protein sequence ID" value="ETL48186.1"/>
    <property type="molecule type" value="Genomic_DNA"/>
</dbReference>
<gene>
    <name evidence="2" type="ORF">L914_02202</name>
    <name evidence="1" type="ORF">L916_02178</name>
</gene>
<name>W2P3F7_PHYNI</name>
<organism evidence="2">
    <name type="scientific">Phytophthora nicotianae</name>
    <name type="common">Potato buckeye rot agent</name>
    <name type="synonym">Phytophthora parasitica</name>
    <dbReference type="NCBI Taxonomy" id="4792"/>
    <lineage>
        <taxon>Eukaryota</taxon>
        <taxon>Sar</taxon>
        <taxon>Stramenopiles</taxon>
        <taxon>Oomycota</taxon>
        <taxon>Peronosporomycetes</taxon>
        <taxon>Peronosporales</taxon>
        <taxon>Peronosporaceae</taxon>
        <taxon>Phytophthora</taxon>
    </lineage>
</organism>
<dbReference type="Proteomes" id="UP000053864">
    <property type="component" value="Unassembled WGS sequence"/>
</dbReference>
<sequence length="73" mass="7951">MSDTSLLLSCVGAGPIEILSGAHKVGIQWEFLLRYGPRATKKLIEEVRLAIADPTAGTLNKTFLSLQLIIKRS</sequence>
<evidence type="ECO:0000313" key="2">
    <source>
        <dbReference type="EMBL" id="ETM54469.1"/>
    </source>
</evidence>